<dbReference type="PRINTS" id="PR00237">
    <property type="entry name" value="GPCRRHODOPSN"/>
</dbReference>
<dbReference type="OMA" id="VYIIDHY"/>
<dbReference type="AlphaFoldDB" id="A0A3M6TUL7"/>
<evidence type="ECO:0000256" key="4">
    <source>
        <dbReference type="ARBA" id="ARBA00022989"/>
    </source>
</evidence>
<evidence type="ECO:0000256" key="2">
    <source>
        <dbReference type="ARBA" id="ARBA00022475"/>
    </source>
</evidence>
<comment type="subcellular location">
    <subcellularLocation>
        <location evidence="1">Cell membrane</location>
        <topology evidence="1">Multi-pass membrane protein</topology>
    </subcellularLocation>
</comment>
<protein>
    <recommendedName>
        <fullName evidence="11">G-protein coupled receptors family 1 profile domain-containing protein</fullName>
    </recommendedName>
</protein>
<dbReference type="InterPro" id="IPR000276">
    <property type="entry name" value="GPCR_Rhodpsn"/>
</dbReference>
<dbReference type="GO" id="GO:0004930">
    <property type="term" value="F:G protein-coupled receptor activity"/>
    <property type="evidence" value="ECO:0007669"/>
    <property type="project" value="UniProtKB-KW"/>
</dbReference>
<evidence type="ECO:0000256" key="3">
    <source>
        <dbReference type="ARBA" id="ARBA00022692"/>
    </source>
</evidence>
<name>A0A3M6TUL7_POCDA</name>
<evidence type="ECO:0000256" key="10">
    <source>
        <dbReference type="SAM" id="Phobius"/>
    </source>
</evidence>
<comment type="caution">
    <text evidence="12">The sequence shown here is derived from an EMBL/GenBank/DDBJ whole genome shotgun (WGS) entry which is preliminary data.</text>
</comment>
<dbReference type="PROSITE" id="PS50262">
    <property type="entry name" value="G_PROTEIN_RECEP_F1_2"/>
    <property type="match status" value="1"/>
</dbReference>
<feature type="transmembrane region" description="Helical" evidence="10">
    <location>
        <begin position="26"/>
        <end position="49"/>
    </location>
</feature>
<organism evidence="12 13">
    <name type="scientific">Pocillopora damicornis</name>
    <name type="common">Cauliflower coral</name>
    <name type="synonym">Millepora damicornis</name>
    <dbReference type="NCBI Taxonomy" id="46731"/>
    <lineage>
        <taxon>Eukaryota</taxon>
        <taxon>Metazoa</taxon>
        <taxon>Cnidaria</taxon>
        <taxon>Anthozoa</taxon>
        <taxon>Hexacorallia</taxon>
        <taxon>Scleractinia</taxon>
        <taxon>Astrocoeniina</taxon>
        <taxon>Pocilloporidae</taxon>
        <taxon>Pocillopora</taxon>
    </lineage>
</organism>
<keyword evidence="5 9" id="KW-0297">G-protein coupled receptor</keyword>
<feature type="transmembrane region" description="Helical" evidence="10">
    <location>
        <begin position="164"/>
        <end position="191"/>
    </location>
</feature>
<keyword evidence="13" id="KW-1185">Reference proteome</keyword>
<accession>A0A3M6TUL7</accession>
<evidence type="ECO:0000313" key="13">
    <source>
        <dbReference type="Proteomes" id="UP000275408"/>
    </source>
</evidence>
<dbReference type="InterPro" id="IPR050569">
    <property type="entry name" value="TAAR"/>
</dbReference>
<keyword evidence="4 10" id="KW-1133">Transmembrane helix</keyword>
<dbReference type="Gene3D" id="1.20.1070.10">
    <property type="entry name" value="Rhodopsin 7-helix transmembrane proteins"/>
    <property type="match status" value="1"/>
</dbReference>
<dbReference type="PANTHER" id="PTHR24249">
    <property type="entry name" value="HISTAMINE RECEPTOR-RELATED G-PROTEIN COUPLED RECEPTOR"/>
    <property type="match status" value="1"/>
</dbReference>
<evidence type="ECO:0000256" key="5">
    <source>
        <dbReference type="ARBA" id="ARBA00023040"/>
    </source>
</evidence>
<evidence type="ECO:0000256" key="8">
    <source>
        <dbReference type="ARBA" id="ARBA00023224"/>
    </source>
</evidence>
<evidence type="ECO:0000256" key="7">
    <source>
        <dbReference type="ARBA" id="ARBA00023170"/>
    </source>
</evidence>
<dbReference type="Pfam" id="PF00001">
    <property type="entry name" value="7tm_1"/>
    <property type="match status" value="1"/>
</dbReference>
<keyword evidence="8 9" id="KW-0807">Transducer</keyword>
<dbReference type="PROSITE" id="PS00237">
    <property type="entry name" value="G_PROTEIN_RECEP_F1_1"/>
    <property type="match status" value="1"/>
</dbReference>
<gene>
    <name evidence="12" type="ORF">pdam_00017366</name>
</gene>
<feature type="transmembrane region" description="Helical" evidence="10">
    <location>
        <begin position="258"/>
        <end position="277"/>
    </location>
</feature>
<feature type="transmembrane region" description="Helical" evidence="10">
    <location>
        <begin position="61"/>
        <end position="81"/>
    </location>
</feature>
<dbReference type="STRING" id="46731.A0A3M6TUL7"/>
<comment type="similarity">
    <text evidence="9">Belongs to the G-protein coupled receptor 1 family.</text>
</comment>
<keyword evidence="3 9" id="KW-0812">Transmembrane</keyword>
<dbReference type="SUPFAM" id="SSF81321">
    <property type="entry name" value="Family A G protein-coupled receptor-like"/>
    <property type="match status" value="1"/>
</dbReference>
<sequence>MGNTTAVEVNSYFSEPVDARTFRALIVSWALLGLISAGLNLFVCAMVIFNKKLRTMTNYLVLSLSISDLMVAVVFVPVYIIDHYVKTVIAGYFVAFVLLTTVFNLCGVTYERYIALTRPFRYRAIINNQNVTVIISISWILPLILSLLPLAWNTDATSTIHKAYLATILATCIFIPCTTMVCVYMGLLRVVHRFVIRNKKRTCKGNNTGYRAGNEEKAAGVFAIVLAMFLVCWLPLIYINICLITDQRHLLSHELILISFYTLVLNSILDPVIFALYKKDFREMLKKRLRLKCPGKDQNGHPKEDSDMGLRRLSLKTNNFEEVTYP</sequence>
<evidence type="ECO:0000313" key="12">
    <source>
        <dbReference type="EMBL" id="RMX44988.1"/>
    </source>
</evidence>
<dbReference type="Proteomes" id="UP000275408">
    <property type="component" value="Unassembled WGS sequence"/>
</dbReference>
<dbReference type="GO" id="GO:0005886">
    <property type="term" value="C:plasma membrane"/>
    <property type="evidence" value="ECO:0007669"/>
    <property type="project" value="UniProtKB-SubCell"/>
</dbReference>
<feature type="transmembrane region" description="Helical" evidence="10">
    <location>
        <begin position="131"/>
        <end position="152"/>
    </location>
</feature>
<feature type="domain" description="G-protein coupled receptors family 1 profile" evidence="11">
    <location>
        <begin position="39"/>
        <end position="274"/>
    </location>
</feature>
<proteinExistence type="inferred from homology"/>
<evidence type="ECO:0000256" key="9">
    <source>
        <dbReference type="RuleBase" id="RU000688"/>
    </source>
</evidence>
<evidence type="ECO:0000256" key="1">
    <source>
        <dbReference type="ARBA" id="ARBA00004651"/>
    </source>
</evidence>
<dbReference type="InterPro" id="IPR017452">
    <property type="entry name" value="GPCR_Rhodpsn_7TM"/>
</dbReference>
<dbReference type="EMBL" id="RCHS01002918">
    <property type="protein sequence ID" value="RMX44988.1"/>
    <property type="molecule type" value="Genomic_DNA"/>
</dbReference>
<evidence type="ECO:0000259" key="11">
    <source>
        <dbReference type="PROSITE" id="PS50262"/>
    </source>
</evidence>
<dbReference type="OrthoDB" id="9445642at2759"/>
<reference evidence="12 13" key="1">
    <citation type="journal article" date="2018" name="Sci. Rep.">
        <title>Comparative analysis of the Pocillopora damicornis genome highlights role of immune system in coral evolution.</title>
        <authorList>
            <person name="Cunning R."/>
            <person name="Bay R.A."/>
            <person name="Gillette P."/>
            <person name="Baker A.C."/>
            <person name="Traylor-Knowles N."/>
        </authorList>
    </citation>
    <scope>NUCLEOTIDE SEQUENCE [LARGE SCALE GENOMIC DNA]</scope>
    <source>
        <strain evidence="12">RSMAS</strain>
        <tissue evidence="12">Whole animal</tissue>
    </source>
</reference>
<keyword evidence="6 10" id="KW-0472">Membrane</keyword>
<feature type="transmembrane region" description="Helical" evidence="10">
    <location>
        <begin position="87"/>
        <end position="110"/>
    </location>
</feature>
<dbReference type="PANTHER" id="PTHR24249:SF372">
    <property type="entry name" value="G-PROTEIN COUPLED RECEPTORS FAMILY 1 PROFILE DOMAIN-CONTAINING PROTEIN"/>
    <property type="match status" value="1"/>
</dbReference>
<keyword evidence="7 9" id="KW-0675">Receptor</keyword>
<evidence type="ECO:0000256" key="6">
    <source>
        <dbReference type="ARBA" id="ARBA00023136"/>
    </source>
</evidence>
<keyword evidence="2" id="KW-1003">Cell membrane</keyword>
<feature type="transmembrane region" description="Helical" evidence="10">
    <location>
        <begin position="218"/>
        <end position="238"/>
    </location>
</feature>